<accession>A0A6J7KPH5</accession>
<organism evidence="6">
    <name type="scientific">freshwater metagenome</name>
    <dbReference type="NCBI Taxonomy" id="449393"/>
    <lineage>
        <taxon>unclassified sequences</taxon>
        <taxon>metagenomes</taxon>
        <taxon>ecological metagenomes</taxon>
    </lineage>
</organism>
<evidence type="ECO:0000313" key="1">
    <source>
        <dbReference type="EMBL" id="CAB4598576.1"/>
    </source>
</evidence>
<protein>
    <submittedName>
        <fullName evidence="6">Unannotated protein</fullName>
    </submittedName>
</protein>
<dbReference type="EMBL" id="CAEZZH010000008">
    <property type="protein sequence ID" value="CAB4756088.1"/>
    <property type="molecule type" value="Genomic_DNA"/>
</dbReference>
<sequence>MAGENVFSLFRNLKVMLGIFAPLESVSANPEPSSETINSMVNSPPDEVSIVGERLMDSIIGAVVSATSAEASIGVIDKVAIKVKDNNNFRIHQL</sequence>
<dbReference type="EMBL" id="CAFAAN010000015">
    <property type="protein sequence ID" value="CAB4811173.1"/>
    <property type="molecule type" value="Genomic_DNA"/>
</dbReference>
<evidence type="ECO:0000313" key="9">
    <source>
        <dbReference type="EMBL" id="CAB5073151.1"/>
    </source>
</evidence>
<evidence type="ECO:0000313" key="4">
    <source>
        <dbReference type="EMBL" id="CAB4811173.1"/>
    </source>
</evidence>
<evidence type="ECO:0000313" key="8">
    <source>
        <dbReference type="EMBL" id="CAB5028683.1"/>
    </source>
</evidence>
<evidence type="ECO:0000313" key="3">
    <source>
        <dbReference type="EMBL" id="CAB4756088.1"/>
    </source>
</evidence>
<name>A0A6J7KPH5_9ZZZZ</name>
<dbReference type="EMBL" id="CAFBQY010000007">
    <property type="protein sequence ID" value="CAB5073151.1"/>
    <property type="molecule type" value="Genomic_DNA"/>
</dbReference>
<reference evidence="6" key="1">
    <citation type="submission" date="2020-05" db="EMBL/GenBank/DDBJ databases">
        <authorList>
            <person name="Chiriac C."/>
            <person name="Salcher M."/>
            <person name="Ghai R."/>
            <person name="Kavagutti S V."/>
        </authorList>
    </citation>
    <scope>NUCLEOTIDE SEQUENCE</scope>
</reference>
<dbReference type="EMBL" id="CAEZUM010000026">
    <property type="protein sequence ID" value="CAB4598576.1"/>
    <property type="molecule type" value="Genomic_DNA"/>
</dbReference>
<dbReference type="EMBL" id="CAEZYT010000089">
    <property type="protein sequence ID" value="CAB4743129.1"/>
    <property type="molecule type" value="Genomic_DNA"/>
</dbReference>
<dbReference type="EMBL" id="CAFBOO010000007">
    <property type="protein sequence ID" value="CAB4987758.1"/>
    <property type="molecule type" value="Genomic_DNA"/>
</dbReference>
<dbReference type="EMBL" id="CAFBNM010000008">
    <property type="protein sequence ID" value="CAB4957557.1"/>
    <property type="molecule type" value="Genomic_DNA"/>
</dbReference>
<dbReference type="EMBL" id="CAFBPO010000023">
    <property type="protein sequence ID" value="CAB5028683.1"/>
    <property type="molecule type" value="Genomic_DNA"/>
</dbReference>
<evidence type="ECO:0000313" key="2">
    <source>
        <dbReference type="EMBL" id="CAB4743129.1"/>
    </source>
</evidence>
<dbReference type="AlphaFoldDB" id="A0A6J7KPH5"/>
<gene>
    <name evidence="1" type="ORF">UFOPK1824_00531</name>
    <name evidence="2" type="ORF">UFOPK2772_01139</name>
    <name evidence="3" type="ORF">UFOPK2850_00772</name>
    <name evidence="4" type="ORF">UFOPK3027_01340</name>
    <name evidence="5" type="ORF">UFOPK3256_01281</name>
    <name evidence="6" type="ORF">UFOPK3827_01008</name>
    <name evidence="7" type="ORF">UFOPK3982_00920</name>
    <name evidence="8" type="ORF">UFOPK4120_01374</name>
    <name evidence="9" type="ORF">UFOPK4404_00829</name>
</gene>
<proteinExistence type="predicted"/>
<evidence type="ECO:0000313" key="7">
    <source>
        <dbReference type="EMBL" id="CAB4987758.1"/>
    </source>
</evidence>
<evidence type="ECO:0000313" key="5">
    <source>
        <dbReference type="EMBL" id="CAB4844359.1"/>
    </source>
</evidence>
<dbReference type="EMBL" id="CAFAZW010000024">
    <property type="protein sequence ID" value="CAB4844359.1"/>
    <property type="molecule type" value="Genomic_DNA"/>
</dbReference>
<evidence type="ECO:0000313" key="6">
    <source>
        <dbReference type="EMBL" id="CAB4957557.1"/>
    </source>
</evidence>